<evidence type="ECO:0000313" key="1">
    <source>
        <dbReference type="EMBL" id="VDP49688.1"/>
    </source>
</evidence>
<name>A0A183N6W5_9TREM</name>
<proteinExistence type="predicted"/>
<gene>
    <name evidence="1" type="ORF">SMRZ_LOCUS24040</name>
</gene>
<organism evidence="1 2">
    <name type="scientific">Schistosoma margrebowiei</name>
    <dbReference type="NCBI Taxonomy" id="48269"/>
    <lineage>
        <taxon>Eukaryota</taxon>
        <taxon>Metazoa</taxon>
        <taxon>Spiralia</taxon>
        <taxon>Lophotrochozoa</taxon>
        <taxon>Platyhelminthes</taxon>
        <taxon>Trematoda</taxon>
        <taxon>Digenea</taxon>
        <taxon>Strigeidida</taxon>
        <taxon>Schistosomatoidea</taxon>
        <taxon>Schistosomatidae</taxon>
        <taxon>Schistosoma</taxon>
    </lineage>
</organism>
<keyword evidence="2" id="KW-1185">Reference proteome</keyword>
<reference evidence="1 2" key="1">
    <citation type="submission" date="2018-11" db="EMBL/GenBank/DDBJ databases">
        <authorList>
            <consortium name="Pathogen Informatics"/>
        </authorList>
    </citation>
    <scope>NUCLEOTIDE SEQUENCE [LARGE SCALE GENOMIC DNA]</scope>
    <source>
        <strain evidence="1 2">Zambia</strain>
    </source>
</reference>
<dbReference type="Proteomes" id="UP000277204">
    <property type="component" value="Unassembled WGS sequence"/>
</dbReference>
<dbReference type="SUPFAM" id="SSF56219">
    <property type="entry name" value="DNase I-like"/>
    <property type="match status" value="1"/>
</dbReference>
<evidence type="ECO:0000313" key="2">
    <source>
        <dbReference type="Proteomes" id="UP000277204"/>
    </source>
</evidence>
<dbReference type="InterPro" id="IPR036691">
    <property type="entry name" value="Endo/exonu/phosph_ase_sf"/>
</dbReference>
<dbReference type="EMBL" id="UZAI01020108">
    <property type="protein sequence ID" value="VDP49688.1"/>
    <property type="molecule type" value="Genomic_DNA"/>
</dbReference>
<dbReference type="Gene3D" id="3.60.10.10">
    <property type="entry name" value="Endonuclease/exonuclease/phosphatase"/>
    <property type="match status" value="1"/>
</dbReference>
<sequence>MRRYILTVLGISKTHGTEAGQQRLNAVEMLLYSIHKEENAPHTQAVALILSKETRSFRTKKEGITTNVIQCYAHTNVTNDDNEDQFYKRPQSIIAKCPRNDLTIVMGDLNSKTGMDTTEYVDIMERHRVGEKNEDDEGFSNLCVFDESVIGGTIFLHERIHKDKWVSTDHTTLNHIDHIHINKISRMSMEDVRNRREADIASNNQQLVVVDMKLIPNKHWITKETALQRFNSLLFIF</sequence>
<protein>
    <submittedName>
        <fullName evidence="1">Uncharacterized protein</fullName>
    </submittedName>
</protein>
<accession>A0A183N6W5</accession>
<dbReference type="AlphaFoldDB" id="A0A183N6W5"/>